<feature type="compositionally biased region" description="Acidic residues" evidence="1">
    <location>
        <begin position="240"/>
        <end position="264"/>
    </location>
</feature>
<sequence>MASPQTVVEFTKANTKPIVRFAKNAKQLDGMCLSRQRCLLLGYRHKFPDQVKKVLRNAMKSHRGLRVVALDTSKYRLKLDPAIVPLNEGGGQRDGKSKKGGSKSLSFMCLNTPDRKVDLDGLTKGMVEVLPLVDKGKQLERDYDAVSFLKECDSGESPNMKEMLDLPSICNSITTFSTPLLPIPCASVALRPPKQPKARQQQQQQQPSTGNDDAGAKDERQRLREEFHERRKQSGGRDALEEEEPPIVTDVDDYDDADNDDDAEWDELLNAEEEEEELNLY</sequence>
<accession>A0A7J6PVU5</accession>
<evidence type="ECO:0000256" key="1">
    <source>
        <dbReference type="SAM" id="MobiDB-lite"/>
    </source>
</evidence>
<feature type="compositionally biased region" description="Low complexity" evidence="1">
    <location>
        <begin position="198"/>
        <end position="207"/>
    </location>
</feature>
<dbReference type="Proteomes" id="UP000574390">
    <property type="component" value="Unassembled WGS sequence"/>
</dbReference>
<proteinExistence type="predicted"/>
<dbReference type="AlphaFoldDB" id="A0A7J6PVU5"/>
<reference evidence="2 3" key="1">
    <citation type="submission" date="2020-04" db="EMBL/GenBank/DDBJ databases">
        <title>Perkinsus olseni comparative genomics.</title>
        <authorList>
            <person name="Bogema D.R."/>
        </authorList>
    </citation>
    <scope>NUCLEOTIDE SEQUENCE [LARGE SCALE GENOMIC DNA]</scope>
    <source>
        <strain evidence="2">ATCC PRA-205</strain>
    </source>
</reference>
<feature type="compositionally biased region" description="Basic and acidic residues" evidence="1">
    <location>
        <begin position="214"/>
        <end position="229"/>
    </location>
</feature>
<gene>
    <name evidence="2" type="ORF">FOZ62_024998</name>
</gene>
<organism evidence="2 3">
    <name type="scientific">Perkinsus olseni</name>
    <name type="common">Perkinsus atlanticus</name>
    <dbReference type="NCBI Taxonomy" id="32597"/>
    <lineage>
        <taxon>Eukaryota</taxon>
        <taxon>Sar</taxon>
        <taxon>Alveolata</taxon>
        <taxon>Perkinsozoa</taxon>
        <taxon>Perkinsea</taxon>
        <taxon>Perkinsida</taxon>
        <taxon>Perkinsidae</taxon>
        <taxon>Perkinsus</taxon>
    </lineage>
</organism>
<evidence type="ECO:0000313" key="3">
    <source>
        <dbReference type="Proteomes" id="UP000574390"/>
    </source>
</evidence>
<feature type="region of interest" description="Disordered" evidence="1">
    <location>
        <begin position="192"/>
        <end position="264"/>
    </location>
</feature>
<dbReference type="EMBL" id="JABANM010034295">
    <property type="protein sequence ID" value="KAF4699866.1"/>
    <property type="molecule type" value="Genomic_DNA"/>
</dbReference>
<comment type="caution">
    <text evidence="2">The sequence shown here is derived from an EMBL/GenBank/DDBJ whole genome shotgun (WGS) entry which is preliminary data.</text>
</comment>
<evidence type="ECO:0000313" key="2">
    <source>
        <dbReference type="EMBL" id="KAF4699866.1"/>
    </source>
</evidence>
<protein>
    <submittedName>
        <fullName evidence="2">Uncharacterized protein</fullName>
    </submittedName>
</protein>
<name>A0A7J6PVU5_PEROL</name>